<gene>
    <name evidence="1" type="ORF">CVO96_20495</name>
</gene>
<dbReference type="Proteomes" id="UP000236379">
    <property type="component" value="Unassembled WGS sequence"/>
</dbReference>
<proteinExistence type="predicted"/>
<sequence>MDDDRLAGCDYCLKQLIVLLSTEQIWRILNLRRRRKQVKIRSDSKALQDLFALDLAVGVGHDLALDKRDNFIHLIHVNRVCADPSDFGTQLVMLHPIITLAVNELERGTESLERFSIET</sequence>
<reference evidence="1 2" key="1">
    <citation type="submission" date="2018-01" db="EMBL/GenBank/DDBJ databases">
        <title>Deinococcus koreensis sp. nov., a radiation-resistant bacterium isolated from river water.</title>
        <authorList>
            <person name="Choi A."/>
        </authorList>
    </citation>
    <scope>NUCLEOTIDE SEQUENCE [LARGE SCALE GENOMIC DNA]</scope>
    <source>
        <strain evidence="1 2">SJW1-2</strain>
    </source>
</reference>
<evidence type="ECO:0000313" key="1">
    <source>
        <dbReference type="EMBL" id="PNY79181.1"/>
    </source>
</evidence>
<comment type="caution">
    <text evidence="1">The sequence shown here is derived from an EMBL/GenBank/DDBJ whole genome shotgun (WGS) entry which is preliminary data.</text>
</comment>
<organism evidence="1 2">
    <name type="scientific">Deinococcus koreensis</name>
    <dbReference type="NCBI Taxonomy" id="2054903"/>
    <lineage>
        <taxon>Bacteria</taxon>
        <taxon>Thermotogati</taxon>
        <taxon>Deinococcota</taxon>
        <taxon>Deinococci</taxon>
        <taxon>Deinococcales</taxon>
        <taxon>Deinococcaceae</taxon>
        <taxon>Deinococcus</taxon>
    </lineage>
</organism>
<accession>A0A2K3URL3</accession>
<dbReference type="AlphaFoldDB" id="A0A2K3URL3"/>
<dbReference type="EMBL" id="PPPD01000006">
    <property type="protein sequence ID" value="PNY79181.1"/>
    <property type="molecule type" value="Genomic_DNA"/>
</dbReference>
<evidence type="ECO:0000313" key="2">
    <source>
        <dbReference type="Proteomes" id="UP000236379"/>
    </source>
</evidence>
<protein>
    <submittedName>
        <fullName evidence="1">Uncharacterized protein</fullName>
    </submittedName>
</protein>
<name>A0A2K3URL3_9DEIO</name>
<keyword evidence="2" id="KW-1185">Reference proteome</keyword>